<gene>
    <name evidence="1" type="ORF">E2562_012950</name>
</gene>
<organism evidence="1 2">
    <name type="scientific">Oryza meyeriana var. granulata</name>
    <dbReference type="NCBI Taxonomy" id="110450"/>
    <lineage>
        <taxon>Eukaryota</taxon>
        <taxon>Viridiplantae</taxon>
        <taxon>Streptophyta</taxon>
        <taxon>Embryophyta</taxon>
        <taxon>Tracheophyta</taxon>
        <taxon>Spermatophyta</taxon>
        <taxon>Magnoliopsida</taxon>
        <taxon>Liliopsida</taxon>
        <taxon>Poales</taxon>
        <taxon>Poaceae</taxon>
        <taxon>BOP clade</taxon>
        <taxon>Oryzoideae</taxon>
        <taxon>Oryzeae</taxon>
        <taxon>Oryzinae</taxon>
        <taxon>Oryza</taxon>
        <taxon>Oryza meyeriana</taxon>
    </lineage>
</organism>
<proteinExistence type="predicted"/>
<evidence type="ECO:0000313" key="1">
    <source>
        <dbReference type="EMBL" id="KAF0912034.1"/>
    </source>
</evidence>
<sequence length="80" mass="9157">MARWDEKNAKVRTDAYEKDRLDGGEVIDAYGYIANIANDNVGVITTFQSNLICDEFGDFDSRLDYPWVTQVGKICVMRQM</sequence>
<accession>A0A6G1DIH9</accession>
<feature type="non-terminal residue" evidence="1">
    <location>
        <position position="80"/>
    </location>
</feature>
<keyword evidence="2" id="KW-1185">Reference proteome</keyword>
<comment type="caution">
    <text evidence="1">The sequence shown here is derived from an EMBL/GenBank/DDBJ whole genome shotgun (WGS) entry which is preliminary data.</text>
</comment>
<dbReference type="EMBL" id="SPHZ02000006">
    <property type="protein sequence ID" value="KAF0912034.1"/>
    <property type="molecule type" value="Genomic_DNA"/>
</dbReference>
<dbReference type="AlphaFoldDB" id="A0A6G1DIH9"/>
<evidence type="ECO:0000313" key="2">
    <source>
        <dbReference type="Proteomes" id="UP000479710"/>
    </source>
</evidence>
<name>A0A6G1DIH9_9ORYZ</name>
<dbReference type="Proteomes" id="UP000479710">
    <property type="component" value="Unassembled WGS sequence"/>
</dbReference>
<reference evidence="1 2" key="1">
    <citation type="submission" date="2019-11" db="EMBL/GenBank/DDBJ databases">
        <title>Whole genome sequence of Oryza granulata.</title>
        <authorList>
            <person name="Li W."/>
        </authorList>
    </citation>
    <scope>NUCLEOTIDE SEQUENCE [LARGE SCALE GENOMIC DNA]</scope>
    <source>
        <strain evidence="2">cv. Menghai</strain>
        <tissue evidence="1">Leaf</tissue>
    </source>
</reference>
<protein>
    <submittedName>
        <fullName evidence="1">Uncharacterized protein</fullName>
    </submittedName>
</protein>
<dbReference type="OrthoDB" id="681426at2759"/>